<gene>
    <name evidence="1" type="ORF">ULMS_19530</name>
</gene>
<reference evidence="1 2" key="1">
    <citation type="submission" date="2019-08" db="EMBL/GenBank/DDBJ databases">
        <title>Ulvibacter marinistellae sp. nov., isolated from a starfish, Patiria pectinifera.</title>
        <authorList>
            <person name="Kawano K."/>
            <person name="Ushijima N."/>
            <person name="Kihara M."/>
            <person name="Itoh H."/>
        </authorList>
    </citation>
    <scope>NUCLEOTIDE SEQUENCE [LARGE SCALE GENOMIC DNA]</scope>
    <source>
        <strain evidence="1 2">KK4</strain>
    </source>
</reference>
<dbReference type="Gene3D" id="1.10.30.50">
    <property type="match status" value="1"/>
</dbReference>
<dbReference type="EMBL" id="BKCF01000003">
    <property type="protein sequence ID" value="GEQ86445.1"/>
    <property type="molecule type" value="Genomic_DNA"/>
</dbReference>
<organism evidence="1 2">
    <name type="scientific">Patiriisocius marinistellae</name>
    <dbReference type="NCBI Taxonomy" id="2494560"/>
    <lineage>
        <taxon>Bacteria</taxon>
        <taxon>Pseudomonadati</taxon>
        <taxon>Bacteroidota</taxon>
        <taxon>Flavobacteriia</taxon>
        <taxon>Flavobacteriales</taxon>
        <taxon>Flavobacteriaceae</taxon>
        <taxon>Patiriisocius</taxon>
    </lineage>
</organism>
<dbReference type="RefSeq" id="WP_151894368.1">
    <property type="nucleotide sequence ID" value="NZ_BKCF01000003.1"/>
</dbReference>
<name>A0A5J4G1T0_9FLAO</name>
<dbReference type="OrthoDB" id="5918473at2"/>
<evidence type="ECO:0008006" key="3">
    <source>
        <dbReference type="Google" id="ProtNLM"/>
    </source>
</evidence>
<dbReference type="Proteomes" id="UP000326994">
    <property type="component" value="Unassembled WGS sequence"/>
</dbReference>
<comment type="caution">
    <text evidence="1">The sequence shown here is derived from an EMBL/GenBank/DDBJ whole genome shotgun (WGS) entry which is preliminary data.</text>
</comment>
<protein>
    <recommendedName>
        <fullName evidence="3">HNH nuclease domain-containing protein</fullName>
    </recommendedName>
</protein>
<keyword evidence="2" id="KW-1185">Reference proteome</keyword>
<accession>A0A5J4G1T0</accession>
<sequence length="322" mass="37049">MILITKNTKNPNISVYKKKRWKGLDGNKTTLAIRDFNKSILHYTNPANFKDNKKLTRKGFTYEAYSHKDTKKALKKIFKSKCAYCESFIMHIEPGDIEHFRPKAEVHTKNGEVLIPGYYWLGADWKNLLLSCIKCNRSNNEAINFSDGEIQNMGKANHFPLSDESKRVRLHTEDISIEDEFVQIINPCREDPEAHLIFEDNGQVTAKDEKGEKSIAVYGLFRADLVLKRSQVSRDLSSSLTDLVLIIQQLDQLEAANISTDIILKLLRVNLENLKFAFQIDAEYLALKRQKLKRFIKQNPISNQKLTEMGIPLLNFLNSNTI</sequence>
<evidence type="ECO:0000313" key="1">
    <source>
        <dbReference type="EMBL" id="GEQ86445.1"/>
    </source>
</evidence>
<evidence type="ECO:0000313" key="2">
    <source>
        <dbReference type="Proteomes" id="UP000326994"/>
    </source>
</evidence>
<dbReference type="AlphaFoldDB" id="A0A5J4G1T0"/>
<proteinExistence type="predicted"/>